<dbReference type="PANTHER" id="PTHR35902">
    <property type="entry name" value="S-LAYER DOMAIN-LIKE PROTEIN-RELATED"/>
    <property type="match status" value="1"/>
</dbReference>
<organism evidence="2">
    <name type="scientific">Archaeoglobus fulgidus</name>
    <dbReference type="NCBI Taxonomy" id="2234"/>
    <lineage>
        <taxon>Archaea</taxon>
        <taxon>Methanobacteriati</taxon>
        <taxon>Methanobacteriota</taxon>
        <taxon>Archaeoglobi</taxon>
        <taxon>Archaeoglobales</taxon>
        <taxon>Archaeoglobaceae</taxon>
        <taxon>Archaeoglobus</taxon>
    </lineage>
</organism>
<gene>
    <name evidence="2" type="ORF">ENP88_03580</name>
</gene>
<keyword evidence="1" id="KW-1133">Transmembrane helix</keyword>
<dbReference type="EMBL" id="DSLA01000058">
    <property type="protein sequence ID" value="HEH35232.1"/>
    <property type="molecule type" value="Genomic_DNA"/>
</dbReference>
<accession>A0A7J2TJM2</accession>
<keyword evidence="1" id="KW-0812">Transmembrane</keyword>
<comment type="caution">
    <text evidence="2">The sequence shown here is derived from an EMBL/GenBank/DDBJ whole genome shotgun (WGS) entry which is preliminary data.</text>
</comment>
<evidence type="ECO:0000256" key="1">
    <source>
        <dbReference type="SAM" id="Phobius"/>
    </source>
</evidence>
<reference evidence="2" key="1">
    <citation type="journal article" date="2020" name="mSystems">
        <title>Genome- and Community-Level Interaction Insights into Carbon Utilization and Element Cycling Functions of Hydrothermarchaeota in Hydrothermal Sediment.</title>
        <authorList>
            <person name="Zhou Z."/>
            <person name="Liu Y."/>
            <person name="Xu W."/>
            <person name="Pan J."/>
            <person name="Luo Z.H."/>
            <person name="Li M."/>
        </authorList>
    </citation>
    <scope>NUCLEOTIDE SEQUENCE [LARGE SCALE GENOMIC DNA]</scope>
    <source>
        <strain evidence="2">SpSt-26</strain>
    </source>
</reference>
<keyword evidence="1" id="KW-0472">Membrane</keyword>
<protein>
    <recommendedName>
        <fullName evidence="3">S-layer protein</fullName>
    </recommendedName>
</protein>
<evidence type="ECO:0008006" key="3">
    <source>
        <dbReference type="Google" id="ProtNLM"/>
    </source>
</evidence>
<evidence type="ECO:0000313" key="2">
    <source>
        <dbReference type="EMBL" id="HEH35232.1"/>
    </source>
</evidence>
<proteinExistence type="predicted"/>
<sequence>MHAILLILLAVSASAITVSYELSPEIVLPNGYADCVIKITNNQNSYVDVNSISFYSVSVEVFPSSIAVGKIGPNSVYTAKVSMKSSFVGRQIVEMLVSYDNYTISQPIELIVDDRFPQIAVASPVYLGEVNDLKLIISSPVTLKDLRVEALFNATPRVAHIGILSGSAEVNFKFFGEKEDLRFRISFYNGRSYHEVERTPKIFYLQSKGVLFNLQISKSVVYFGEAAEISLEVFNLRNDDIYDLEIQPSGKGKFNPEVGKVEKLGSGEKRVLKFLFSPRESEEVYFLIRYKDYFGREYEALEKASIMVLEKEALQFANIRKEAIYGKFRISGEIINYGHRKAMNVLVSVICNESKNNYFIGEVKANDYETFDLEADCIDYIKLSWWNELGESFSVSEKIKDDRAEISKKDNPMPIFVSAFSATAIIVLIILIIRHRKK</sequence>
<name>A0A7J2TJM2_ARCFL</name>
<dbReference type="AlphaFoldDB" id="A0A7J2TJM2"/>
<feature type="transmembrane region" description="Helical" evidence="1">
    <location>
        <begin position="413"/>
        <end position="433"/>
    </location>
</feature>